<evidence type="ECO:0000256" key="1">
    <source>
        <dbReference type="ARBA" id="ARBA00010574"/>
    </source>
</evidence>
<dbReference type="GO" id="GO:0090071">
    <property type="term" value="P:negative regulation of ribosome biogenesis"/>
    <property type="evidence" value="ECO:0007669"/>
    <property type="project" value="TreeGrafter"/>
</dbReference>
<dbReference type="GO" id="GO:0017148">
    <property type="term" value="P:negative regulation of translation"/>
    <property type="evidence" value="ECO:0007669"/>
    <property type="project" value="TreeGrafter"/>
</dbReference>
<reference evidence="2" key="1">
    <citation type="submission" date="2019-08" db="EMBL/GenBank/DDBJ databases">
        <authorList>
            <person name="Kucharzyk K."/>
            <person name="Murdoch R.W."/>
            <person name="Higgins S."/>
            <person name="Loffler F."/>
        </authorList>
    </citation>
    <scope>NUCLEOTIDE SEQUENCE</scope>
</reference>
<dbReference type="EMBL" id="VSSQ01001573">
    <property type="protein sequence ID" value="MPM09469.1"/>
    <property type="molecule type" value="Genomic_DNA"/>
</dbReference>
<comment type="caution">
    <text evidence="2">The sequence shown here is derived from an EMBL/GenBank/DDBJ whole genome shotgun (WGS) entry which is preliminary data.</text>
</comment>
<dbReference type="GO" id="GO:0043023">
    <property type="term" value="F:ribosomal large subunit binding"/>
    <property type="evidence" value="ECO:0007669"/>
    <property type="project" value="TreeGrafter"/>
</dbReference>
<name>A0A644X058_9ZZZZ</name>
<evidence type="ECO:0000313" key="2">
    <source>
        <dbReference type="EMBL" id="MPM09469.1"/>
    </source>
</evidence>
<accession>A0A644X058</accession>
<dbReference type="Pfam" id="PF02410">
    <property type="entry name" value="RsfS"/>
    <property type="match status" value="1"/>
</dbReference>
<dbReference type="AlphaFoldDB" id="A0A644X058"/>
<dbReference type="InterPro" id="IPR043519">
    <property type="entry name" value="NT_sf"/>
</dbReference>
<dbReference type="NCBIfam" id="TIGR00090">
    <property type="entry name" value="rsfS_iojap_ybeB"/>
    <property type="match status" value="1"/>
</dbReference>
<dbReference type="Gene3D" id="3.30.460.10">
    <property type="entry name" value="Beta Polymerase, domain 2"/>
    <property type="match status" value="1"/>
</dbReference>
<dbReference type="HAMAP" id="MF_01477">
    <property type="entry name" value="Iojap_RsfS"/>
    <property type="match status" value="1"/>
</dbReference>
<organism evidence="2">
    <name type="scientific">bioreactor metagenome</name>
    <dbReference type="NCBI Taxonomy" id="1076179"/>
    <lineage>
        <taxon>unclassified sequences</taxon>
        <taxon>metagenomes</taxon>
        <taxon>ecological metagenomes</taxon>
    </lineage>
</organism>
<protein>
    <submittedName>
        <fullName evidence="2">Ribosomal silencing factor RsfS</fullName>
    </submittedName>
</protein>
<gene>
    <name evidence="2" type="primary">rsfS_16</name>
    <name evidence="2" type="ORF">SDC9_55787</name>
</gene>
<dbReference type="PANTHER" id="PTHR21043:SF0">
    <property type="entry name" value="MITOCHONDRIAL ASSEMBLY OF RIBOSOMAL LARGE SUBUNIT PROTEIN 1"/>
    <property type="match status" value="1"/>
</dbReference>
<dbReference type="SUPFAM" id="SSF81301">
    <property type="entry name" value="Nucleotidyltransferase"/>
    <property type="match status" value="1"/>
</dbReference>
<proteinExistence type="inferred from homology"/>
<comment type="similarity">
    <text evidence="1">Belongs to the Iojap/RsfS family.</text>
</comment>
<dbReference type="InterPro" id="IPR004394">
    <property type="entry name" value="Iojap/RsfS/C7orf30"/>
</dbReference>
<dbReference type="PANTHER" id="PTHR21043">
    <property type="entry name" value="IOJAP SUPERFAMILY ORTHOLOG"/>
    <property type="match status" value="1"/>
</dbReference>
<sequence>MVKTVKDPLVSKLTKTLKSKKAQNIVVLDMRETGQNVCDFFIICHGTSGVQTQGIAENTIRELRKEEGFKPIQVEGLANAEWILVDYGNVVAHIFREDTREFYRLEDLWADAKITTV</sequence>